<keyword evidence="3" id="KW-1185">Reference proteome</keyword>
<reference evidence="2 3" key="1">
    <citation type="submission" date="2010-12" db="EMBL/GenBank/DDBJ databases">
        <authorList>
            <person name="Muzny D."/>
            <person name="Qin X."/>
            <person name="Deng J."/>
            <person name="Jiang H."/>
            <person name="Liu Y."/>
            <person name="Qu J."/>
            <person name="Song X.-Z."/>
            <person name="Zhang L."/>
            <person name="Thornton R."/>
            <person name="Coyle M."/>
            <person name="Francisco L."/>
            <person name="Jackson L."/>
            <person name="Javaid M."/>
            <person name="Korchina V."/>
            <person name="Kovar C."/>
            <person name="Mata R."/>
            <person name="Mathew T."/>
            <person name="Ngo R."/>
            <person name="Nguyen L."/>
            <person name="Nguyen N."/>
            <person name="Okwuonu G."/>
            <person name="Ongeri F."/>
            <person name="Pham C."/>
            <person name="Simmons D."/>
            <person name="Wilczek-Boney K."/>
            <person name="Hale W."/>
            <person name="Jakkamsetti A."/>
            <person name="Pham P."/>
            <person name="Ruth R."/>
            <person name="San Lucas F."/>
            <person name="Warren J."/>
            <person name="Zhang J."/>
            <person name="Zhao Z."/>
            <person name="Zhou C."/>
            <person name="Zhu D."/>
            <person name="Lee S."/>
            <person name="Bess C."/>
            <person name="Blankenburg K."/>
            <person name="Forbes L."/>
            <person name="Fu Q."/>
            <person name="Gubbala S."/>
            <person name="Hirani K."/>
            <person name="Jayaseelan J.C."/>
            <person name="Lara F."/>
            <person name="Munidasa M."/>
            <person name="Palculict T."/>
            <person name="Patil S."/>
            <person name="Pu L.-L."/>
            <person name="Saada N."/>
            <person name="Tang L."/>
            <person name="Weissenberger G."/>
            <person name="Zhu Y."/>
            <person name="Hemphill L."/>
            <person name="Shang Y."/>
            <person name="Youmans B."/>
            <person name="Ayvaz T."/>
            <person name="Ross M."/>
            <person name="Santibanez J."/>
            <person name="Aqrawi P."/>
            <person name="Gross S."/>
            <person name="Joshi V."/>
            <person name="Fowler G."/>
            <person name="Nazareth L."/>
            <person name="Reid J."/>
            <person name="Worley K."/>
            <person name="Petrosino J."/>
            <person name="Highlander S."/>
            <person name="Gibbs R."/>
        </authorList>
    </citation>
    <scope>NUCLEOTIDE SEQUENCE [LARGE SCALE GENOMIC DNA]</scope>
    <source>
        <strain evidence="2 3">ATCC 23263</strain>
    </source>
</reference>
<dbReference type="PROSITE" id="PS50943">
    <property type="entry name" value="HTH_CROC1"/>
    <property type="match status" value="1"/>
</dbReference>
<dbReference type="InterPro" id="IPR001387">
    <property type="entry name" value="Cro/C1-type_HTH"/>
</dbReference>
<dbReference type="InterPro" id="IPR010982">
    <property type="entry name" value="Lambda_DNA-bd_dom_sf"/>
</dbReference>
<dbReference type="CDD" id="cd00093">
    <property type="entry name" value="HTH_XRE"/>
    <property type="match status" value="1"/>
</dbReference>
<dbReference type="SUPFAM" id="SSF47413">
    <property type="entry name" value="lambda repressor-like DNA-binding domains"/>
    <property type="match status" value="1"/>
</dbReference>
<protein>
    <recommendedName>
        <fullName evidence="1">HTH cro/C1-type domain-containing protein</fullName>
    </recommendedName>
</protein>
<dbReference type="Gene3D" id="1.10.260.40">
    <property type="entry name" value="lambda repressor-like DNA-binding domains"/>
    <property type="match status" value="1"/>
</dbReference>
<evidence type="ECO:0000259" key="1">
    <source>
        <dbReference type="PROSITE" id="PS50943"/>
    </source>
</evidence>
<dbReference type="STRING" id="887929.HMP0721_1290"/>
<dbReference type="HOGENOM" id="CLU_066192_46_2_9"/>
<evidence type="ECO:0000313" key="2">
    <source>
        <dbReference type="EMBL" id="EFV01896.1"/>
    </source>
</evidence>
<dbReference type="GO" id="GO:0003677">
    <property type="term" value="F:DNA binding"/>
    <property type="evidence" value="ECO:0007669"/>
    <property type="project" value="InterPro"/>
</dbReference>
<dbReference type="AlphaFoldDB" id="E6MH06"/>
<evidence type="ECO:0000313" key="3">
    <source>
        <dbReference type="Proteomes" id="UP000004754"/>
    </source>
</evidence>
<dbReference type="Pfam" id="PF13443">
    <property type="entry name" value="HTH_26"/>
    <property type="match status" value="1"/>
</dbReference>
<dbReference type="EMBL" id="AEQN01000016">
    <property type="protein sequence ID" value="EFV01896.1"/>
    <property type="molecule type" value="Genomic_DNA"/>
</dbReference>
<accession>E6MH06</accession>
<feature type="domain" description="HTH cro/C1-type" evidence="1">
    <location>
        <begin position="7"/>
        <end position="61"/>
    </location>
</feature>
<sequence length="80" mass="9001">MTNTEMLKEAIGDSGISIKAIADKMGISREGLYKKLNNQTEFKASEIMAIADILRMDAKQRDHIFFDQIGDFKSHKAPRA</sequence>
<dbReference type="Proteomes" id="UP000004754">
    <property type="component" value="Unassembled WGS sequence"/>
</dbReference>
<proteinExistence type="predicted"/>
<dbReference type="eggNOG" id="ENOG5030GU7">
    <property type="taxonomic scope" value="Bacteria"/>
</dbReference>
<dbReference type="RefSeq" id="WP_006598713.1">
    <property type="nucleotide sequence ID" value="NZ_GL622359.1"/>
</dbReference>
<dbReference type="OrthoDB" id="1912087at2"/>
<gene>
    <name evidence="2" type="ORF">HMP0721_1290</name>
</gene>
<organism evidence="2 3">
    <name type="scientific">Pseudoramibacter alactolyticus ATCC 23263</name>
    <dbReference type="NCBI Taxonomy" id="887929"/>
    <lineage>
        <taxon>Bacteria</taxon>
        <taxon>Bacillati</taxon>
        <taxon>Bacillota</taxon>
        <taxon>Clostridia</taxon>
        <taxon>Eubacteriales</taxon>
        <taxon>Eubacteriaceae</taxon>
        <taxon>Pseudoramibacter</taxon>
    </lineage>
</organism>
<name>E6MH06_9FIRM</name>
<comment type="caution">
    <text evidence="2">The sequence shown here is derived from an EMBL/GenBank/DDBJ whole genome shotgun (WGS) entry which is preliminary data.</text>
</comment>